<dbReference type="AlphaFoldDB" id="A0A9P6HMA7"/>
<reference evidence="3" key="1">
    <citation type="journal article" date="2020" name="Nat. Commun.">
        <title>Large-scale genome sequencing of mycorrhizal fungi provides insights into the early evolution of symbiotic traits.</title>
        <authorList>
            <person name="Miyauchi S."/>
            <person name="Kiss E."/>
            <person name="Kuo A."/>
            <person name="Drula E."/>
            <person name="Kohler A."/>
            <person name="Sanchez-Garcia M."/>
            <person name="Morin E."/>
            <person name="Andreopoulos B."/>
            <person name="Barry K.W."/>
            <person name="Bonito G."/>
            <person name="Buee M."/>
            <person name="Carver A."/>
            <person name="Chen C."/>
            <person name="Cichocki N."/>
            <person name="Clum A."/>
            <person name="Culley D."/>
            <person name="Crous P.W."/>
            <person name="Fauchery L."/>
            <person name="Girlanda M."/>
            <person name="Hayes R.D."/>
            <person name="Keri Z."/>
            <person name="LaButti K."/>
            <person name="Lipzen A."/>
            <person name="Lombard V."/>
            <person name="Magnuson J."/>
            <person name="Maillard F."/>
            <person name="Murat C."/>
            <person name="Nolan M."/>
            <person name="Ohm R.A."/>
            <person name="Pangilinan J."/>
            <person name="Pereira M.F."/>
            <person name="Perotto S."/>
            <person name="Peter M."/>
            <person name="Pfister S."/>
            <person name="Riley R."/>
            <person name="Sitrit Y."/>
            <person name="Stielow J.B."/>
            <person name="Szollosi G."/>
            <person name="Zifcakova L."/>
            <person name="Stursova M."/>
            <person name="Spatafora J.W."/>
            <person name="Tedersoo L."/>
            <person name="Vaario L.M."/>
            <person name="Yamada A."/>
            <person name="Yan M."/>
            <person name="Wang P."/>
            <person name="Xu J."/>
            <person name="Bruns T."/>
            <person name="Baldrian P."/>
            <person name="Vilgalys R."/>
            <person name="Dunand C."/>
            <person name="Henrissat B."/>
            <person name="Grigoriev I.V."/>
            <person name="Hibbett D."/>
            <person name="Nagy L.G."/>
            <person name="Martin F.M."/>
        </authorList>
    </citation>
    <scope>NUCLEOTIDE SEQUENCE</scope>
    <source>
        <strain evidence="3">UH-Tt-Lm1</strain>
    </source>
</reference>
<organism evidence="3 4">
    <name type="scientific">Thelephora terrestris</name>
    <dbReference type="NCBI Taxonomy" id="56493"/>
    <lineage>
        <taxon>Eukaryota</taxon>
        <taxon>Fungi</taxon>
        <taxon>Dikarya</taxon>
        <taxon>Basidiomycota</taxon>
        <taxon>Agaricomycotina</taxon>
        <taxon>Agaricomycetes</taxon>
        <taxon>Thelephorales</taxon>
        <taxon>Thelephoraceae</taxon>
        <taxon>Thelephora</taxon>
    </lineage>
</organism>
<evidence type="ECO:0000259" key="2">
    <source>
        <dbReference type="Pfam" id="PF00888"/>
    </source>
</evidence>
<protein>
    <submittedName>
        <fullName evidence="3">Cullin repeat-like-containing domain protein</fullName>
    </submittedName>
</protein>
<evidence type="ECO:0000256" key="1">
    <source>
        <dbReference type="ARBA" id="ARBA00006019"/>
    </source>
</evidence>
<dbReference type="SUPFAM" id="SSF74788">
    <property type="entry name" value="Cullin repeat-like"/>
    <property type="match status" value="1"/>
</dbReference>
<dbReference type="InterPro" id="IPR016159">
    <property type="entry name" value="Cullin_repeat-like_dom_sf"/>
</dbReference>
<name>A0A9P6HMA7_9AGAM</name>
<reference evidence="3" key="2">
    <citation type="submission" date="2020-11" db="EMBL/GenBank/DDBJ databases">
        <authorList>
            <consortium name="DOE Joint Genome Institute"/>
            <person name="Kuo A."/>
            <person name="Miyauchi S."/>
            <person name="Kiss E."/>
            <person name="Drula E."/>
            <person name="Kohler A."/>
            <person name="Sanchez-Garcia M."/>
            <person name="Andreopoulos B."/>
            <person name="Barry K.W."/>
            <person name="Bonito G."/>
            <person name="Buee M."/>
            <person name="Carver A."/>
            <person name="Chen C."/>
            <person name="Cichocki N."/>
            <person name="Clum A."/>
            <person name="Culley D."/>
            <person name="Crous P.W."/>
            <person name="Fauchery L."/>
            <person name="Girlanda M."/>
            <person name="Hayes R."/>
            <person name="Keri Z."/>
            <person name="Labutti K."/>
            <person name="Lipzen A."/>
            <person name="Lombard V."/>
            <person name="Magnuson J."/>
            <person name="Maillard F."/>
            <person name="Morin E."/>
            <person name="Murat C."/>
            <person name="Nolan M."/>
            <person name="Ohm R."/>
            <person name="Pangilinan J."/>
            <person name="Pereira M."/>
            <person name="Perotto S."/>
            <person name="Peter M."/>
            <person name="Riley R."/>
            <person name="Sitrit Y."/>
            <person name="Stielow B."/>
            <person name="Szollosi G."/>
            <person name="Zifcakova L."/>
            <person name="Stursova M."/>
            <person name="Spatafora J.W."/>
            <person name="Tedersoo L."/>
            <person name="Vaario L.-M."/>
            <person name="Yamada A."/>
            <person name="Yan M."/>
            <person name="Wang P."/>
            <person name="Xu J."/>
            <person name="Bruns T."/>
            <person name="Baldrian P."/>
            <person name="Vilgalys R."/>
            <person name="Henrissat B."/>
            <person name="Grigoriev I.V."/>
            <person name="Hibbett D."/>
            <person name="Nagy L.G."/>
            <person name="Martin F.M."/>
        </authorList>
    </citation>
    <scope>NUCLEOTIDE SEQUENCE</scope>
    <source>
        <strain evidence="3">UH-Tt-Lm1</strain>
    </source>
</reference>
<sequence length="322" mass="37130">MASDTPITDPIPPPANASAVTKWAFLEAGLRHIMTGQYVSFTRAASLCTVADDYCKPSKVRGGGKTDRERNEGSMGRDLSNNVSRFFKTYLKTLRAQPNVLLMLLQHYTQEWDRYRAGAQYVHRLFTYFNRHWVKKERDNGRKKGAHPIYELALIQWRTNFLRYIQSDNSKLTSATLRLIERHRNGQEIDEELVKKVVDSFLSLGIVAPDLHKGKLSVYREEFEIPFLETTEKHYEVKSGAFLAEHTVVDYARRVEEWLREEEDRAERCLIVSTKKPLVSRCEIALIKKHSKPMQNTLQSLPRGEDCQRVHVLLARVPGGLT</sequence>
<feature type="domain" description="Cullin N-terminal" evidence="2">
    <location>
        <begin position="23"/>
        <end position="320"/>
    </location>
</feature>
<accession>A0A9P6HMA7</accession>
<proteinExistence type="inferred from homology"/>
<evidence type="ECO:0000313" key="4">
    <source>
        <dbReference type="Proteomes" id="UP000736335"/>
    </source>
</evidence>
<dbReference type="GO" id="GO:0006511">
    <property type="term" value="P:ubiquitin-dependent protein catabolic process"/>
    <property type="evidence" value="ECO:0007669"/>
    <property type="project" value="InterPro"/>
</dbReference>
<comment type="similarity">
    <text evidence="1">Belongs to the cullin family.</text>
</comment>
<dbReference type="Pfam" id="PF00888">
    <property type="entry name" value="Cullin"/>
    <property type="match status" value="1"/>
</dbReference>
<keyword evidence="4" id="KW-1185">Reference proteome</keyword>
<dbReference type="Gene3D" id="1.20.1310.10">
    <property type="entry name" value="Cullin Repeats"/>
    <property type="match status" value="2"/>
</dbReference>
<dbReference type="FunFam" id="1.20.1310.10:FF:000001">
    <property type="entry name" value="Cullin 3"/>
    <property type="match status" value="1"/>
</dbReference>
<dbReference type="PANTHER" id="PTHR11932">
    <property type="entry name" value="CULLIN"/>
    <property type="match status" value="1"/>
</dbReference>
<dbReference type="InterPro" id="IPR001373">
    <property type="entry name" value="Cullin_N"/>
</dbReference>
<dbReference type="OrthoDB" id="27073at2759"/>
<comment type="caution">
    <text evidence="3">The sequence shown here is derived from an EMBL/GenBank/DDBJ whole genome shotgun (WGS) entry which is preliminary data.</text>
</comment>
<dbReference type="GO" id="GO:0031625">
    <property type="term" value="F:ubiquitin protein ligase binding"/>
    <property type="evidence" value="ECO:0007669"/>
    <property type="project" value="InterPro"/>
</dbReference>
<dbReference type="EMBL" id="WIUZ02000002">
    <property type="protein sequence ID" value="KAF9790598.1"/>
    <property type="molecule type" value="Genomic_DNA"/>
</dbReference>
<dbReference type="InterPro" id="IPR045093">
    <property type="entry name" value="Cullin"/>
</dbReference>
<evidence type="ECO:0000313" key="3">
    <source>
        <dbReference type="EMBL" id="KAF9790598.1"/>
    </source>
</evidence>
<dbReference type="Proteomes" id="UP000736335">
    <property type="component" value="Unassembled WGS sequence"/>
</dbReference>
<gene>
    <name evidence="3" type="ORF">BJ322DRAFT_998712</name>
</gene>